<evidence type="ECO:0000313" key="7">
    <source>
        <dbReference type="EMBL" id="CUO81160.1"/>
    </source>
</evidence>
<keyword evidence="2" id="KW-1003">Cell membrane</keyword>
<dbReference type="InterPro" id="IPR017039">
    <property type="entry name" value="Virul_fac_BrkB"/>
</dbReference>
<feature type="transmembrane region" description="Helical" evidence="6">
    <location>
        <begin position="94"/>
        <end position="115"/>
    </location>
</feature>
<evidence type="ECO:0000256" key="6">
    <source>
        <dbReference type="SAM" id="Phobius"/>
    </source>
</evidence>
<organism evidence="7 8">
    <name type="scientific">Clostridium disporicum</name>
    <dbReference type="NCBI Taxonomy" id="84024"/>
    <lineage>
        <taxon>Bacteria</taxon>
        <taxon>Bacillati</taxon>
        <taxon>Bacillota</taxon>
        <taxon>Clostridia</taxon>
        <taxon>Eubacteriales</taxon>
        <taxon>Clostridiaceae</taxon>
        <taxon>Clostridium</taxon>
    </lineage>
</organism>
<comment type="subcellular location">
    <subcellularLocation>
        <location evidence="1">Cell membrane</location>
        <topology evidence="1">Multi-pass membrane protein</topology>
    </subcellularLocation>
</comment>
<keyword evidence="5 6" id="KW-0472">Membrane</keyword>
<dbReference type="NCBIfam" id="TIGR00765">
    <property type="entry name" value="yihY_not_rbn"/>
    <property type="match status" value="1"/>
</dbReference>
<dbReference type="PIRSF" id="PIRSF035875">
    <property type="entry name" value="RNase_BN"/>
    <property type="match status" value="1"/>
</dbReference>
<dbReference type="RefSeq" id="WP_055277896.1">
    <property type="nucleotide sequence ID" value="NZ_CYZV01000057.1"/>
</dbReference>
<evidence type="ECO:0000313" key="8">
    <source>
        <dbReference type="Proteomes" id="UP000095558"/>
    </source>
</evidence>
<evidence type="ECO:0000256" key="5">
    <source>
        <dbReference type="ARBA" id="ARBA00023136"/>
    </source>
</evidence>
<evidence type="ECO:0000256" key="2">
    <source>
        <dbReference type="ARBA" id="ARBA00022475"/>
    </source>
</evidence>
<gene>
    <name evidence="7" type="primary">yihY</name>
    <name evidence="7" type="ORF">ERS852470_03439</name>
</gene>
<protein>
    <submittedName>
        <fullName evidence="7">YihY family protein</fullName>
    </submittedName>
</protein>
<dbReference type="OrthoDB" id="9775903at2"/>
<feature type="transmembrane region" description="Helical" evidence="6">
    <location>
        <begin position="246"/>
        <end position="268"/>
    </location>
</feature>
<dbReference type="EMBL" id="CYZV01000057">
    <property type="protein sequence ID" value="CUO81160.1"/>
    <property type="molecule type" value="Genomic_DNA"/>
</dbReference>
<dbReference type="Pfam" id="PF03631">
    <property type="entry name" value="Virul_fac_BrkB"/>
    <property type="match status" value="1"/>
</dbReference>
<proteinExistence type="predicted"/>
<accession>A0A174I7G5</accession>
<evidence type="ECO:0000256" key="4">
    <source>
        <dbReference type="ARBA" id="ARBA00022989"/>
    </source>
</evidence>
<name>A0A174I7G5_9CLOT</name>
<dbReference type="AlphaFoldDB" id="A0A174I7G5"/>
<sequence>MSNKEGSKVKNFFGFIIYFIVKIRDDDIFALGAQLAYYMILSFFPFLIFLLTLIGFSNLDSMEVLGGLRAILPTSAFELIYNIIIEVIEKQNTGLLGASLLLVVWAASSAFRAVIKGVNKAYGIKETRSFIRRAIIAIICTFALAFVIMLTLVMLVFGRLIGNLLTTYLPFPEIVSQIWNFIRYGMVIFIMICIFAGIYRYTPSKRLKWKDVFPGAAICTIGWLIVSLGFSFYINNFSNYSKIYGGLGAVIILITWLYITSIIFITGGEINSVIGIRRGNLKIK</sequence>
<dbReference type="GO" id="GO:0005886">
    <property type="term" value="C:plasma membrane"/>
    <property type="evidence" value="ECO:0007669"/>
    <property type="project" value="UniProtKB-SubCell"/>
</dbReference>
<feature type="transmembrane region" description="Helical" evidence="6">
    <location>
        <begin position="213"/>
        <end position="234"/>
    </location>
</feature>
<keyword evidence="4 6" id="KW-1133">Transmembrane helix</keyword>
<feature type="transmembrane region" description="Helical" evidence="6">
    <location>
        <begin position="35"/>
        <end position="56"/>
    </location>
</feature>
<keyword evidence="3 6" id="KW-0812">Transmembrane</keyword>
<dbReference type="PANTHER" id="PTHR30213:SF0">
    <property type="entry name" value="UPF0761 MEMBRANE PROTEIN YIHY"/>
    <property type="match status" value="1"/>
</dbReference>
<reference evidence="7 8" key="1">
    <citation type="submission" date="2015-09" db="EMBL/GenBank/DDBJ databases">
        <authorList>
            <consortium name="Pathogen Informatics"/>
        </authorList>
    </citation>
    <scope>NUCLEOTIDE SEQUENCE [LARGE SCALE GENOMIC DNA]</scope>
    <source>
        <strain evidence="7 8">2789STDY5834855</strain>
    </source>
</reference>
<dbReference type="PANTHER" id="PTHR30213">
    <property type="entry name" value="INNER MEMBRANE PROTEIN YHJD"/>
    <property type="match status" value="1"/>
</dbReference>
<feature type="transmembrane region" description="Helical" evidence="6">
    <location>
        <begin position="181"/>
        <end position="201"/>
    </location>
</feature>
<dbReference type="Proteomes" id="UP000095558">
    <property type="component" value="Unassembled WGS sequence"/>
</dbReference>
<feature type="transmembrane region" description="Helical" evidence="6">
    <location>
        <begin position="135"/>
        <end position="161"/>
    </location>
</feature>
<evidence type="ECO:0000256" key="3">
    <source>
        <dbReference type="ARBA" id="ARBA00022692"/>
    </source>
</evidence>
<evidence type="ECO:0000256" key="1">
    <source>
        <dbReference type="ARBA" id="ARBA00004651"/>
    </source>
</evidence>
<feature type="transmembrane region" description="Helical" evidence="6">
    <location>
        <begin position="68"/>
        <end position="88"/>
    </location>
</feature>